<evidence type="ECO:0000256" key="4">
    <source>
        <dbReference type="PROSITE-ProRule" id="PRU00335"/>
    </source>
</evidence>
<evidence type="ECO:0000313" key="7">
    <source>
        <dbReference type="Proteomes" id="UP000198891"/>
    </source>
</evidence>
<accession>A0A1H3SZE2</accession>
<proteinExistence type="predicted"/>
<dbReference type="OrthoDB" id="9805134at2"/>
<keyword evidence="1" id="KW-0805">Transcription regulation</keyword>
<gene>
    <name evidence="6" type="ORF">SAMN05216554_3859</name>
</gene>
<feature type="DNA-binding region" description="H-T-H motif" evidence="4">
    <location>
        <begin position="29"/>
        <end position="48"/>
    </location>
</feature>
<keyword evidence="3" id="KW-0804">Transcription</keyword>
<evidence type="ECO:0000259" key="5">
    <source>
        <dbReference type="PROSITE" id="PS50977"/>
    </source>
</evidence>
<dbReference type="InterPro" id="IPR036271">
    <property type="entry name" value="Tet_transcr_reg_TetR-rel_C_sf"/>
</dbReference>
<dbReference type="PANTHER" id="PTHR47506">
    <property type="entry name" value="TRANSCRIPTIONAL REGULATORY PROTEIN"/>
    <property type="match status" value="1"/>
</dbReference>
<dbReference type="STRING" id="381665.SAMN05216554_3859"/>
<keyword evidence="2 4" id="KW-0238">DNA-binding</keyword>
<protein>
    <submittedName>
        <fullName evidence="6">Transcriptional regulator, TetR family</fullName>
    </submittedName>
</protein>
<dbReference type="Gene3D" id="1.10.357.10">
    <property type="entry name" value="Tetracycline Repressor, domain 2"/>
    <property type="match status" value="1"/>
</dbReference>
<dbReference type="Proteomes" id="UP000198891">
    <property type="component" value="Unassembled WGS sequence"/>
</dbReference>
<sequence length="197" mass="21257">MPRTRAYDEEALLDAAIELFWVHGYRAASLTELTAETGVTNGSLYQAYGSKWVLFLAAYRRYCARRVALVAGVFDAERTGVEETVAAYFDAIVDDCLSHTDHRGCLMLNTISELGADDDIAQISGATIDAMEAAVARALGDVVPATTSKHDIDVSAAHAVALSQALIQLSRIGRDPRELRLIGRQAAASTQRTLLDA</sequence>
<keyword evidence="7" id="KW-1185">Reference proteome</keyword>
<evidence type="ECO:0000256" key="1">
    <source>
        <dbReference type="ARBA" id="ARBA00023015"/>
    </source>
</evidence>
<evidence type="ECO:0000313" key="6">
    <source>
        <dbReference type="EMBL" id="SDZ43493.1"/>
    </source>
</evidence>
<evidence type="ECO:0000256" key="2">
    <source>
        <dbReference type="ARBA" id="ARBA00023125"/>
    </source>
</evidence>
<dbReference type="EMBL" id="FNPZ01000004">
    <property type="protein sequence ID" value="SDZ43493.1"/>
    <property type="molecule type" value="Genomic_DNA"/>
</dbReference>
<dbReference type="GO" id="GO:0003677">
    <property type="term" value="F:DNA binding"/>
    <property type="evidence" value="ECO:0007669"/>
    <property type="project" value="UniProtKB-UniRule"/>
</dbReference>
<dbReference type="Pfam" id="PF00440">
    <property type="entry name" value="TetR_N"/>
    <property type="match status" value="1"/>
</dbReference>
<organism evidence="6 7">
    <name type="scientific">Herbiconiux ginsengi</name>
    <dbReference type="NCBI Taxonomy" id="381665"/>
    <lineage>
        <taxon>Bacteria</taxon>
        <taxon>Bacillati</taxon>
        <taxon>Actinomycetota</taxon>
        <taxon>Actinomycetes</taxon>
        <taxon>Micrococcales</taxon>
        <taxon>Microbacteriaceae</taxon>
        <taxon>Herbiconiux</taxon>
    </lineage>
</organism>
<feature type="domain" description="HTH tetR-type" evidence="5">
    <location>
        <begin position="6"/>
        <end position="66"/>
    </location>
</feature>
<dbReference type="AlphaFoldDB" id="A0A1H3SZE2"/>
<dbReference type="RefSeq" id="WP_092556836.1">
    <property type="nucleotide sequence ID" value="NZ_FNPZ01000004.1"/>
</dbReference>
<dbReference type="InterPro" id="IPR001647">
    <property type="entry name" value="HTH_TetR"/>
</dbReference>
<evidence type="ECO:0000256" key="3">
    <source>
        <dbReference type="ARBA" id="ARBA00023163"/>
    </source>
</evidence>
<reference evidence="6 7" key="1">
    <citation type="submission" date="2016-10" db="EMBL/GenBank/DDBJ databases">
        <authorList>
            <person name="de Groot N.N."/>
        </authorList>
    </citation>
    <scope>NUCLEOTIDE SEQUENCE [LARGE SCALE GENOMIC DNA]</scope>
    <source>
        <strain evidence="6 7">CGMCC 4.3491</strain>
    </source>
</reference>
<name>A0A1H3SZE2_9MICO</name>
<dbReference type="SUPFAM" id="SSF48498">
    <property type="entry name" value="Tetracyclin repressor-like, C-terminal domain"/>
    <property type="match status" value="1"/>
</dbReference>
<dbReference type="InterPro" id="IPR009057">
    <property type="entry name" value="Homeodomain-like_sf"/>
</dbReference>
<dbReference type="PRINTS" id="PR00455">
    <property type="entry name" value="HTHTETR"/>
</dbReference>
<dbReference type="Gene3D" id="1.10.10.60">
    <property type="entry name" value="Homeodomain-like"/>
    <property type="match status" value="1"/>
</dbReference>
<dbReference type="PROSITE" id="PS50977">
    <property type="entry name" value="HTH_TETR_2"/>
    <property type="match status" value="1"/>
</dbReference>
<dbReference type="PANTHER" id="PTHR47506:SF1">
    <property type="entry name" value="HTH-TYPE TRANSCRIPTIONAL REGULATOR YJDC"/>
    <property type="match status" value="1"/>
</dbReference>
<dbReference type="SUPFAM" id="SSF46689">
    <property type="entry name" value="Homeodomain-like"/>
    <property type="match status" value="1"/>
</dbReference>